<dbReference type="RefSeq" id="WP_258547788.1">
    <property type="nucleotide sequence ID" value="NZ_JARSBO010000003.1"/>
</dbReference>
<evidence type="ECO:0000313" key="8">
    <source>
        <dbReference type="Proteomes" id="UP001529180"/>
    </source>
</evidence>
<accession>A0ABT6GA26</accession>
<dbReference type="Gene3D" id="3.30.450.20">
    <property type="entry name" value="PAS domain"/>
    <property type="match status" value="2"/>
</dbReference>
<dbReference type="InterPro" id="IPR003594">
    <property type="entry name" value="HATPase_dom"/>
</dbReference>
<dbReference type="InterPro" id="IPR036097">
    <property type="entry name" value="HisK_dim/P_sf"/>
</dbReference>
<comment type="catalytic activity">
    <reaction evidence="1">
        <text>ATP + protein L-histidine = ADP + protein N-phospho-L-histidine.</text>
        <dbReference type="EC" id="2.7.13.3"/>
    </reaction>
</comment>
<dbReference type="PROSITE" id="PS50109">
    <property type="entry name" value="HIS_KIN"/>
    <property type="match status" value="1"/>
</dbReference>
<keyword evidence="5" id="KW-0472">Membrane</keyword>
<dbReference type="InterPro" id="IPR000014">
    <property type="entry name" value="PAS"/>
</dbReference>
<gene>
    <name evidence="7" type="ORF">P7680_07870</name>
</gene>
<feature type="domain" description="Histidine kinase" evidence="6">
    <location>
        <begin position="641"/>
        <end position="833"/>
    </location>
</feature>
<evidence type="ECO:0000256" key="5">
    <source>
        <dbReference type="SAM" id="Phobius"/>
    </source>
</evidence>
<dbReference type="PANTHER" id="PTHR43047">
    <property type="entry name" value="TWO-COMPONENT HISTIDINE PROTEIN KINASE"/>
    <property type="match status" value="1"/>
</dbReference>
<evidence type="ECO:0000259" key="6">
    <source>
        <dbReference type="PROSITE" id="PS50109"/>
    </source>
</evidence>
<reference evidence="7 8" key="1">
    <citation type="submission" date="2023-03" db="EMBL/GenBank/DDBJ databases">
        <title>Strain FZY0004 represents a novel species in the genus Thalassospira isolated from seawater.</title>
        <authorList>
            <person name="Fu Z.-Y."/>
        </authorList>
    </citation>
    <scope>NUCLEOTIDE SEQUENCE [LARGE SCALE GENOMIC DNA]</scope>
    <source>
        <strain evidence="7 8">FZY0004</strain>
    </source>
</reference>
<keyword evidence="5" id="KW-0812">Transmembrane</keyword>
<organism evidence="7 8">
    <name type="scientific">Thalassospira aquimaris</name>
    <dbReference type="NCBI Taxonomy" id="3037796"/>
    <lineage>
        <taxon>Bacteria</taxon>
        <taxon>Pseudomonadati</taxon>
        <taxon>Pseudomonadota</taxon>
        <taxon>Alphaproteobacteria</taxon>
        <taxon>Rhodospirillales</taxon>
        <taxon>Thalassospiraceae</taxon>
        <taxon>Thalassospira</taxon>
    </lineage>
</organism>
<dbReference type="SUPFAM" id="SSF55785">
    <property type="entry name" value="PYP-like sensor domain (PAS domain)"/>
    <property type="match status" value="2"/>
</dbReference>
<dbReference type="InterPro" id="IPR036890">
    <property type="entry name" value="HATPase_C_sf"/>
</dbReference>
<dbReference type="EMBL" id="JARSBO010000003">
    <property type="protein sequence ID" value="MDG4718913.1"/>
    <property type="molecule type" value="Genomic_DNA"/>
</dbReference>
<sequence length="850" mass="95689">MKQVRAFLRNLPECRLSAPVLGAVLVLSTMIPGAALHAQEKFRVNATVEPAPVPTEGIGATIFGSLAGLSDRDWLVVALAAVCGAAIAGWIGWRMSLRVRRHLEEVEDHEHELAGETELFTHLLFAGPDPVYYWSRQGFAEGASPSLRRTFQMGTDGRFPDLLDLLRDEDAKALKERVRNLKSGHERFEHWITTLDERKFHVTGMAARKDRSSEVLAHGLWFRDETRHTRERESQFGDFQVLKHEVSGLRVLLDSLPFPVWRRDSELRLIDCNAAYADAVEQPSIEDALANQTEIGAGIIPDHGRSLAASVQRNGESLTRDYHVVIRGDRKLLRITESPSRDNNGIESLIGFAIDCTPVEELQSDLSRHIRAHAEVLENLGTAIAVYGGDKGLIFFNTAFTKLWDLDDEWLWTEPTHDDVLRRLRDERKLPEVTDFTQFRNVENQRFTDLLKPEEDLMHLPNGMTLRRFISPHPFGGLMFVYEDVTDKLVLESSYNTLIAVQRETLESLHEAVGVISGDGRLRLYNHGFADVWGLETAFLDAAPHLAEVVEKAKDFWRERDDWDKFKSRMVARITNHEPMNGRLERSDNTIIDFAIVPLPDGAVMMSYIDVTDTIRVERALRERNEALRTADQMKSDFISTVSRELTKPLDHINGESDRLIPHLTGNVARSVETIRAEAQSMLALVDDMRDLATLGSGQVALELDTVDPRRLLRSLEALTRARLAELNVSLRLYCSRNIGWMVADERRLKQALFILVTNVLRTAPEGSEVSVVARRRGEDIEISISLSDEAPQPMLFEGLRDGESPSARRALGMAMVRAVVEIHGGRVKVSRDGREIACILPAGEESDLG</sequence>
<dbReference type="Pfam" id="PF12860">
    <property type="entry name" value="PAS_7"/>
    <property type="match status" value="2"/>
</dbReference>
<dbReference type="Pfam" id="PF02518">
    <property type="entry name" value="HATPase_c"/>
    <property type="match status" value="1"/>
</dbReference>
<name>A0ABT6GA26_9PROT</name>
<keyword evidence="4" id="KW-0418">Kinase</keyword>
<evidence type="ECO:0000256" key="1">
    <source>
        <dbReference type="ARBA" id="ARBA00000085"/>
    </source>
</evidence>
<keyword evidence="5" id="KW-1133">Transmembrane helix</keyword>
<keyword evidence="8" id="KW-1185">Reference proteome</keyword>
<dbReference type="Gene3D" id="1.10.287.130">
    <property type="match status" value="1"/>
</dbReference>
<dbReference type="SMART" id="SM00091">
    <property type="entry name" value="PAS"/>
    <property type="match status" value="4"/>
</dbReference>
<dbReference type="Pfam" id="PF00512">
    <property type="entry name" value="HisKA"/>
    <property type="match status" value="1"/>
</dbReference>
<keyword evidence="3" id="KW-0808">Transferase</keyword>
<feature type="transmembrane region" description="Helical" evidence="5">
    <location>
        <begin position="74"/>
        <end position="93"/>
    </location>
</feature>
<dbReference type="PANTHER" id="PTHR43047:SF72">
    <property type="entry name" value="OSMOSENSING HISTIDINE PROTEIN KINASE SLN1"/>
    <property type="match status" value="1"/>
</dbReference>
<comment type="caution">
    <text evidence="7">The sequence shown here is derived from an EMBL/GenBank/DDBJ whole genome shotgun (WGS) entry which is preliminary data.</text>
</comment>
<dbReference type="EC" id="2.7.13.3" evidence="2"/>
<evidence type="ECO:0000256" key="2">
    <source>
        <dbReference type="ARBA" id="ARBA00012438"/>
    </source>
</evidence>
<dbReference type="InterPro" id="IPR003661">
    <property type="entry name" value="HisK_dim/P_dom"/>
</dbReference>
<dbReference type="InterPro" id="IPR035965">
    <property type="entry name" value="PAS-like_dom_sf"/>
</dbReference>
<dbReference type="Gene3D" id="3.30.565.10">
    <property type="entry name" value="Histidine kinase-like ATPase, C-terminal domain"/>
    <property type="match status" value="1"/>
</dbReference>
<proteinExistence type="predicted"/>
<protein>
    <recommendedName>
        <fullName evidence="2">histidine kinase</fullName>
        <ecNumber evidence="2">2.7.13.3</ecNumber>
    </recommendedName>
</protein>
<evidence type="ECO:0000256" key="4">
    <source>
        <dbReference type="ARBA" id="ARBA00022777"/>
    </source>
</evidence>
<dbReference type="SMART" id="SM00388">
    <property type="entry name" value="HisKA"/>
    <property type="match status" value="1"/>
</dbReference>
<dbReference type="Pfam" id="PF13188">
    <property type="entry name" value="PAS_8"/>
    <property type="match status" value="1"/>
</dbReference>
<evidence type="ECO:0000256" key="3">
    <source>
        <dbReference type="ARBA" id="ARBA00022679"/>
    </source>
</evidence>
<dbReference type="InterPro" id="IPR005467">
    <property type="entry name" value="His_kinase_dom"/>
</dbReference>
<dbReference type="CDD" id="cd00082">
    <property type="entry name" value="HisKA"/>
    <property type="match status" value="1"/>
</dbReference>
<dbReference type="Proteomes" id="UP001529180">
    <property type="component" value="Unassembled WGS sequence"/>
</dbReference>
<dbReference type="SUPFAM" id="SSF55874">
    <property type="entry name" value="ATPase domain of HSP90 chaperone/DNA topoisomerase II/histidine kinase"/>
    <property type="match status" value="1"/>
</dbReference>
<evidence type="ECO:0000313" key="7">
    <source>
        <dbReference type="EMBL" id="MDG4718913.1"/>
    </source>
</evidence>
<dbReference type="SUPFAM" id="SSF47384">
    <property type="entry name" value="Homodimeric domain of signal transducing histidine kinase"/>
    <property type="match status" value="1"/>
</dbReference>
<dbReference type="SMART" id="SM00387">
    <property type="entry name" value="HATPase_c"/>
    <property type="match status" value="1"/>
</dbReference>